<dbReference type="PANTHER" id="PTHR36339:SF2">
    <property type="entry name" value="F23A5.5"/>
    <property type="match status" value="1"/>
</dbReference>
<name>A0AA38C3W5_TAXCH</name>
<feature type="region of interest" description="Disordered" evidence="2">
    <location>
        <begin position="176"/>
        <end position="250"/>
    </location>
</feature>
<dbReference type="OMA" id="IVIGMHE"/>
<feature type="compositionally biased region" description="Polar residues" evidence="2">
    <location>
        <begin position="179"/>
        <end position="203"/>
    </location>
</feature>
<feature type="compositionally biased region" description="Polar residues" evidence="2">
    <location>
        <begin position="222"/>
        <end position="233"/>
    </location>
</feature>
<proteinExistence type="predicted"/>
<feature type="compositionally biased region" description="Basic and acidic residues" evidence="2">
    <location>
        <begin position="205"/>
        <end position="221"/>
    </location>
</feature>
<dbReference type="Proteomes" id="UP000824469">
    <property type="component" value="Unassembled WGS sequence"/>
</dbReference>
<evidence type="ECO:0000256" key="3">
    <source>
        <dbReference type="SAM" id="Phobius"/>
    </source>
</evidence>
<comment type="caution">
    <text evidence="4">The sequence shown here is derived from an EMBL/GenBank/DDBJ whole genome shotgun (WGS) entry which is preliminary data.</text>
</comment>
<dbReference type="EMBL" id="JAHRHJ020003813">
    <property type="protein sequence ID" value="KAH9289083.1"/>
    <property type="molecule type" value="Genomic_DNA"/>
</dbReference>
<feature type="coiled-coil region" evidence="1">
    <location>
        <begin position="94"/>
        <end position="175"/>
    </location>
</feature>
<evidence type="ECO:0000313" key="5">
    <source>
        <dbReference type="Proteomes" id="UP000824469"/>
    </source>
</evidence>
<evidence type="ECO:0000313" key="4">
    <source>
        <dbReference type="EMBL" id="KAH9289083.1"/>
    </source>
</evidence>
<dbReference type="AlphaFoldDB" id="A0AA38C3W5"/>
<gene>
    <name evidence="4" type="ORF">KI387_033200</name>
</gene>
<sequence>MMRMTKLQNVSLLDVAHILFPRRMVSCRVRCFSSKLEDAAREDKLDFITASKILFSPPSKPKTFGFDFHLVQFFFACLPSLAVYLVAQYARYDIKNMEAEVEIKKKIAEEKLAELEQESDSSSEAGFSGILKKHDLNGKVGDSSKVSSREKAAALQELKLRLDALEKIVREMTSVEAMKTSSAEPQMKQEMQSSNRTVTSTNGKGDIDKNLKERSKNKDTCPRNNADSKSASQLDKLHHARDESPGSTNK</sequence>
<evidence type="ECO:0000256" key="1">
    <source>
        <dbReference type="SAM" id="Coils"/>
    </source>
</evidence>
<accession>A0AA38C3W5</accession>
<keyword evidence="3" id="KW-0812">Transmembrane</keyword>
<feature type="compositionally biased region" description="Basic and acidic residues" evidence="2">
    <location>
        <begin position="235"/>
        <end position="244"/>
    </location>
</feature>
<keyword evidence="5" id="KW-1185">Reference proteome</keyword>
<reference evidence="4 5" key="1">
    <citation type="journal article" date="2021" name="Nat. Plants">
        <title>The Taxus genome provides insights into paclitaxel biosynthesis.</title>
        <authorList>
            <person name="Xiong X."/>
            <person name="Gou J."/>
            <person name="Liao Q."/>
            <person name="Li Y."/>
            <person name="Zhou Q."/>
            <person name="Bi G."/>
            <person name="Li C."/>
            <person name="Du R."/>
            <person name="Wang X."/>
            <person name="Sun T."/>
            <person name="Guo L."/>
            <person name="Liang H."/>
            <person name="Lu P."/>
            <person name="Wu Y."/>
            <person name="Zhang Z."/>
            <person name="Ro D.K."/>
            <person name="Shang Y."/>
            <person name="Huang S."/>
            <person name="Yan J."/>
        </authorList>
    </citation>
    <scope>NUCLEOTIDE SEQUENCE [LARGE SCALE GENOMIC DNA]</scope>
    <source>
        <strain evidence="4">Ta-2019</strain>
    </source>
</reference>
<keyword evidence="1" id="KW-0175">Coiled coil</keyword>
<protein>
    <submittedName>
        <fullName evidence="4">Uncharacterized protein</fullName>
    </submittedName>
</protein>
<dbReference type="PANTHER" id="PTHR36339">
    <property type="entry name" value="F23A5.5"/>
    <property type="match status" value="1"/>
</dbReference>
<evidence type="ECO:0000256" key="2">
    <source>
        <dbReference type="SAM" id="MobiDB-lite"/>
    </source>
</evidence>
<organism evidence="4 5">
    <name type="scientific">Taxus chinensis</name>
    <name type="common">Chinese yew</name>
    <name type="synonym">Taxus wallichiana var. chinensis</name>
    <dbReference type="NCBI Taxonomy" id="29808"/>
    <lineage>
        <taxon>Eukaryota</taxon>
        <taxon>Viridiplantae</taxon>
        <taxon>Streptophyta</taxon>
        <taxon>Embryophyta</taxon>
        <taxon>Tracheophyta</taxon>
        <taxon>Spermatophyta</taxon>
        <taxon>Pinopsida</taxon>
        <taxon>Pinidae</taxon>
        <taxon>Conifers II</taxon>
        <taxon>Cupressales</taxon>
        <taxon>Taxaceae</taxon>
        <taxon>Taxus</taxon>
    </lineage>
</organism>
<feature type="transmembrane region" description="Helical" evidence="3">
    <location>
        <begin position="68"/>
        <end position="87"/>
    </location>
</feature>
<keyword evidence="3" id="KW-1133">Transmembrane helix</keyword>
<keyword evidence="3" id="KW-0472">Membrane</keyword>